<dbReference type="GO" id="GO:0006890">
    <property type="term" value="P:retrograde vesicle-mediated transport, Golgi to endoplasmic reticulum"/>
    <property type="evidence" value="ECO:0007669"/>
    <property type="project" value="InterPro"/>
</dbReference>
<dbReference type="Pfam" id="PF00957">
    <property type="entry name" value="Synaptobrevin"/>
    <property type="match status" value="1"/>
</dbReference>
<evidence type="ECO:0000256" key="6">
    <source>
        <dbReference type="ARBA" id="ARBA00022824"/>
    </source>
</evidence>
<dbReference type="PROSITE" id="PS50859">
    <property type="entry name" value="LONGIN"/>
    <property type="match status" value="1"/>
</dbReference>
<dbReference type="InterPro" id="IPR042855">
    <property type="entry name" value="V_SNARE_CC"/>
</dbReference>
<evidence type="ECO:0000256" key="1">
    <source>
        <dbReference type="ARBA" id="ARBA00004163"/>
    </source>
</evidence>
<keyword evidence="6" id="KW-0256">Endoplasmic reticulum</keyword>
<evidence type="ECO:0000256" key="17">
    <source>
        <dbReference type="SAM" id="MobiDB-lite"/>
    </source>
</evidence>
<evidence type="ECO:0000259" key="20">
    <source>
        <dbReference type="PROSITE" id="PS50892"/>
    </source>
</evidence>
<dbReference type="InterPro" id="IPR044565">
    <property type="entry name" value="Sec22"/>
</dbReference>
<dbReference type="Gene3D" id="3.30.450.50">
    <property type="entry name" value="Longin domain"/>
    <property type="match status" value="1"/>
</dbReference>
<feature type="region of interest" description="Disordered" evidence="17">
    <location>
        <begin position="1"/>
        <end position="22"/>
    </location>
</feature>
<evidence type="ECO:0000256" key="13">
    <source>
        <dbReference type="ARBA" id="ARBA00024187"/>
    </source>
</evidence>
<evidence type="ECO:0000256" key="12">
    <source>
        <dbReference type="ARBA" id="ARBA00023136"/>
    </source>
</evidence>
<dbReference type="GO" id="GO:0033116">
    <property type="term" value="C:endoplasmic reticulum-Golgi intermediate compartment membrane"/>
    <property type="evidence" value="ECO:0007669"/>
    <property type="project" value="UniProtKB-SubCell"/>
</dbReference>
<dbReference type="InterPro" id="IPR001388">
    <property type="entry name" value="Synaptobrevin-like"/>
</dbReference>
<keyword evidence="12 18" id="KW-0472">Membrane</keyword>
<dbReference type="CDD" id="cd14824">
    <property type="entry name" value="Longin"/>
    <property type="match status" value="1"/>
</dbReference>
<keyword evidence="4" id="KW-0813">Transport</keyword>
<comment type="subcellular location">
    <subcellularLocation>
        <location evidence="1">Endoplasmic reticulum membrane</location>
        <topology evidence="1">Single-pass type IV membrane protein</topology>
    </subcellularLocation>
    <subcellularLocation>
        <location evidence="13">Endoplasmic reticulum-Golgi intermediate compartment membrane</location>
    </subcellularLocation>
    <subcellularLocation>
        <location evidence="2">Golgi apparatus membrane</location>
    </subcellularLocation>
</comment>
<evidence type="ECO:0000256" key="16">
    <source>
        <dbReference type="PROSITE-ProRule" id="PRU00290"/>
    </source>
</evidence>
<dbReference type="GO" id="GO:0005789">
    <property type="term" value="C:endoplasmic reticulum membrane"/>
    <property type="evidence" value="ECO:0007669"/>
    <property type="project" value="UniProtKB-SubCell"/>
</dbReference>
<protein>
    <recommendedName>
        <fullName evidence="14">Vesicle-trafficking protein SEC22b</fullName>
    </recommendedName>
    <alternativeName>
        <fullName evidence="15">SEC22 vesicle-trafficking protein homolog B</fullName>
    </alternativeName>
</protein>
<comment type="similarity">
    <text evidence="3">Belongs to the synaptobrevin family.</text>
</comment>
<evidence type="ECO:0000313" key="22">
    <source>
        <dbReference type="Proteomes" id="UP000290189"/>
    </source>
</evidence>
<evidence type="ECO:0000256" key="10">
    <source>
        <dbReference type="ARBA" id="ARBA00023034"/>
    </source>
</evidence>
<name>A0A3P3YEW3_PLABS</name>
<feature type="transmembrane region" description="Helical" evidence="18">
    <location>
        <begin position="221"/>
        <end position="238"/>
    </location>
</feature>
<evidence type="ECO:0000256" key="4">
    <source>
        <dbReference type="ARBA" id="ARBA00022448"/>
    </source>
</evidence>
<evidence type="ECO:0000256" key="5">
    <source>
        <dbReference type="ARBA" id="ARBA00022692"/>
    </source>
</evidence>
<dbReference type="PROSITE" id="PS50892">
    <property type="entry name" value="V_SNARE"/>
    <property type="match status" value="1"/>
</dbReference>
<dbReference type="GO" id="GO:0006888">
    <property type="term" value="P:endoplasmic reticulum to Golgi vesicle-mediated transport"/>
    <property type="evidence" value="ECO:0007669"/>
    <property type="project" value="InterPro"/>
</dbReference>
<dbReference type="EMBL" id="OVEO01000010">
    <property type="protein sequence ID" value="SPQ98717.1"/>
    <property type="molecule type" value="Genomic_DNA"/>
</dbReference>
<evidence type="ECO:0000256" key="9">
    <source>
        <dbReference type="ARBA" id="ARBA00022989"/>
    </source>
</evidence>
<dbReference type="InterPro" id="IPR011012">
    <property type="entry name" value="Longin-like_dom_sf"/>
</dbReference>
<keyword evidence="10" id="KW-0333">Golgi apparatus</keyword>
<dbReference type="GO" id="GO:0005484">
    <property type="term" value="F:SNAP receptor activity"/>
    <property type="evidence" value="ECO:0007669"/>
    <property type="project" value="InterPro"/>
</dbReference>
<evidence type="ECO:0000259" key="19">
    <source>
        <dbReference type="PROSITE" id="PS50859"/>
    </source>
</evidence>
<geneLocation type="mitochondrion" evidence="21"/>
<keyword evidence="9 18" id="KW-1133">Transmembrane helix</keyword>
<keyword evidence="8" id="KW-0653">Protein transport</keyword>
<evidence type="ECO:0000256" key="15">
    <source>
        <dbReference type="ARBA" id="ARBA00033315"/>
    </source>
</evidence>
<dbReference type="PRINTS" id="PR00219">
    <property type="entry name" value="SYNAPTOBREVN"/>
</dbReference>
<evidence type="ECO:0000256" key="3">
    <source>
        <dbReference type="ARBA" id="ARBA00008025"/>
    </source>
</evidence>
<accession>A0A3P3YEW3</accession>
<dbReference type="SUPFAM" id="SSF58038">
    <property type="entry name" value="SNARE fusion complex"/>
    <property type="match status" value="1"/>
</dbReference>
<dbReference type="SMART" id="SM01270">
    <property type="entry name" value="Longin"/>
    <property type="match status" value="1"/>
</dbReference>
<reference evidence="21 22" key="1">
    <citation type="submission" date="2018-03" db="EMBL/GenBank/DDBJ databases">
        <authorList>
            <person name="Fogelqvist J."/>
        </authorList>
    </citation>
    <scope>NUCLEOTIDE SEQUENCE [LARGE SCALE GENOMIC DNA]</scope>
</reference>
<sequence length="241" mass="27273">MLTGRKEASQNANDGGSPWRRALRRPGRIAMPLLTLLGRVHDGMPLAGTQDSHPDLGEFQRQAKAILNSLTHSSPARSIISSPPYVYYYVIEDAVCYICMCDPHYPAQLAYQYLEQVQHQFMLAHGDQVNQFSRPYAAIAFDTRLNRLRREFLDPRSSDNIAKLNANLTQVHNVMRSNMNEILKRGEHLSSLEDKTVELKEASKKYLSTAKWAAWTSAVKAWAPIIIVVCVIMIMLYVKLG</sequence>
<dbReference type="GO" id="GO:0015031">
    <property type="term" value="P:protein transport"/>
    <property type="evidence" value="ECO:0007669"/>
    <property type="project" value="UniProtKB-KW"/>
</dbReference>
<feature type="domain" description="Longin" evidence="19">
    <location>
        <begin position="36"/>
        <end position="145"/>
    </location>
</feature>
<dbReference type="Gene3D" id="1.20.5.110">
    <property type="match status" value="1"/>
</dbReference>
<organism evidence="21 22">
    <name type="scientific">Plasmodiophora brassicae</name>
    <name type="common">Clubroot disease agent</name>
    <dbReference type="NCBI Taxonomy" id="37360"/>
    <lineage>
        <taxon>Eukaryota</taxon>
        <taxon>Sar</taxon>
        <taxon>Rhizaria</taxon>
        <taxon>Endomyxa</taxon>
        <taxon>Phytomyxea</taxon>
        <taxon>Plasmodiophorida</taxon>
        <taxon>Plasmodiophoridae</taxon>
        <taxon>Plasmodiophora</taxon>
    </lineage>
</organism>
<keyword evidence="5 18" id="KW-0812">Transmembrane</keyword>
<keyword evidence="21" id="KW-0496">Mitochondrion</keyword>
<keyword evidence="11 16" id="KW-0175">Coiled coil</keyword>
<evidence type="ECO:0000256" key="8">
    <source>
        <dbReference type="ARBA" id="ARBA00022927"/>
    </source>
</evidence>
<dbReference type="GO" id="GO:0000139">
    <property type="term" value="C:Golgi membrane"/>
    <property type="evidence" value="ECO:0007669"/>
    <property type="project" value="UniProtKB-SubCell"/>
</dbReference>
<dbReference type="InterPro" id="IPR010908">
    <property type="entry name" value="Longin_dom"/>
</dbReference>
<evidence type="ECO:0000313" key="21">
    <source>
        <dbReference type="EMBL" id="SPQ98717.1"/>
    </source>
</evidence>
<gene>
    <name evidence="21" type="ORF">PLBR_LOCUS5932</name>
</gene>
<dbReference type="AlphaFoldDB" id="A0A3P3YEW3"/>
<dbReference type="Proteomes" id="UP000290189">
    <property type="component" value="Unassembled WGS sequence"/>
</dbReference>
<evidence type="ECO:0000256" key="11">
    <source>
        <dbReference type="ARBA" id="ARBA00023054"/>
    </source>
</evidence>
<evidence type="ECO:0000256" key="14">
    <source>
        <dbReference type="ARBA" id="ARBA00024248"/>
    </source>
</evidence>
<dbReference type="Pfam" id="PF13774">
    <property type="entry name" value="Longin"/>
    <property type="match status" value="1"/>
</dbReference>
<dbReference type="SUPFAM" id="SSF64356">
    <property type="entry name" value="SNARE-like"/>
    <property type="match status" value="1"/>
</dbReference>
<proteinExistence type="inferred from homology"/>
<dbReference type="PANTHER" id="PTHR45837">
    <property type="entry name" value="VESICLE-TRAFFICKING PROTEIN SEC22B"/>
    <property type="match status" value="1"/>
</dbReference>
<evidence type="ECO:0000256" key="2">
    <source>
        <dbReference type="ARBA" id="ARBA00004394"/>
    </source>
</evidence>
<evidence type="ECO:0000256" key="7">
    <source>
        <dbReference type="ARBA" id="ARBA00022892"/>
    </source>
</evidence>
<keyword evidence="7" id="KW-0931">ER-Golgi transport</keyword>
<feature type="domain" description="V-SNARE coiled-coil homology" evidence="20">
    <location>
        <begin position="160"/>
        <end position="220"/>
    </location>
</feature>
<evidence type="ECO:0000256" key="18">
    <source>
        <dbReference type="SAM" id="Phobius"/>
    </source>
</evidence>